<evidence type="ECO:0000313" key="6">
    <source>
        <dbReference type="Proteomes" id="UP001597063"/>
    </source>
</evidence>
<comment type="cofactor">
    <cofactor evidence="1">
        <name>FAD</name>
        <dbReference type="ChEBI" id="CHEBI:57692"/>
    </cofactor>
</comment>
<feature type="domain" description="FAD-binding" evidence="4">
    <location>
        <begin position="6"/>
        <end position="354"/>
    </location>
</feature>
<organism evidence="5 6">
    <name type="scientific">Actinomadura fibrosa</name>
    <dbReference type="NCBI Taxonomy" id="111802"/>
    <lineage>
        <taxon>Bacteria</taxon>
        <taxon>Bacillati</taxon>
        <taxon>Actinomycetota</taxon>
        <taxon>Actinomycetes</taxon>
        <taxon>Streptosporangiales</taxon>
        <taxon>Thermomonosporaceae</taxon>
        <taxon>Actinomadura</taxon>
    </lineage>
</organism>
<dbReference type="RefSeq" id="WP_165503022.1">
    <property type="nucleotide sequence ID" value="NZ_CAACUY010000094.1"/>
</dbReference>
<dbReference type="InterPro" id="IPR050641">
    <property type="entry name" value="RIFMO-like"/>
</dbReference>
<dbReference type="Proteomes" id="UP001597063">
    <property type="component" value="Unassembled WGS sequence"/>
</dbReference>
<comment type="caution">
    <text evidence="5">The sequence shown here is derived from an EMBL/GenBank/DDBJ whole genome shotgun (WGS) entry which is preliminary data.</text>
</comment>
<dbReference type="Gene3D" id="3.40.30.120">
    <property type="match status" value="1"/>
</dbReference>
<evidence type="ECO:0000313" key="5">
    <source>
        <dbReference type="EMBL" id="MFD0691987.1"/>
    </source>
</evidence>
<keyword evidence="3" id="KW-0274">FAD</keyword>
<evidence type="ECO:0000259" key="4">
    <source>
        <dbReference type="Pfam" id="PF01494"/>
    </source>
</evidence>
<evidence type="ECO:0000256" key="3">
    <source>
        <dbReference type="ARBA" id="ARBA00022827"/>
    </source>
</evidence>
<keyword evidence="2" id="KW-0285">Flavoprotein</keyword>
<keyword evidence="5" id="KW-0503">Monooxygenase</keyword>
<dbReference type="PANTHER" id="PTHR43004">
    <property type="entry name" value="TRK SYSTEM POTASSIUM UPTAKE PROTEIN"/>
    <property type="match status" value="1"/>
</dbReference>
<dbReference type="PRINTS" id="PR00420">
    <property type="entry name" value="RNGMNOXGNASE"/>
</dbReference>
<protein>
    <submittedName>
        <fullName evidence="5">FAD-dependent monooxygenase</fullName>
    </submittedName>
</protein>
<dbReference type="Pfam" id="PF21274">
    <property type="entry name" value="Rng_hyd_C"/>
    <property type="match status" value="1"/>
</dbReference>
<dbReference type="EMBL" id="JBHTGP010000035">
    <property type="protein sequence ID" value="MFD0691987.1"/>
    <property type="molecule type" value="Genomic_DNA"/>
</dbReference>
<gene>
    <name evidence="5" type="ORF">ACFQZM_46395</name>
</gene>
<keyword evidence="5" id="KW-0560">Oxidoreductase</keyword>
<dbReference type="InterPro" id="IPR002938">
    <property type="entry name" value="FAD-bd"/>
</dbReference>
<evidence type="ECO:0000256" key="1">
    <source>
        <dbReference type="ARBA" id="ARBA00001974"/>
    </source>
</evidence>
<dbReference type="SUPFAM" id="SSF51905">
    <property type="entry name" value="FAD/NAD(P)-binding domain"/>
    <property type="match status" value="1"/>
</dbReference>
<accession>A0ABW2Y3S2</accession>
<dbReference type="GO" id="GO:0004497">
    <property type="term" value="F:monooxygenase activity"/>
    <property type="evidence" value="ECO:0007669"/>
    <property type="project" value="UniProtKB-KW"/>
</dbReference>
<dbReference type="PANTHER" id="PTHR43004:SF19">
    <property type="entry name" value="BINDING MONOOXYGENASE, PUTATIVE (JCVI)-RELATED"/>
    <property type="match status" value="1"/>
</dbReference>
<sequence>MTDESTPVLIVGGMVSGLSTAMFLAHQGVDCVVVERRPGTSRHPRIRGISARSVELFRQVGLAPALAEIDDGANEGTKIILAESLAGRELKELVPPHEEAMEGLSPVAEVMCDQDLLEPVLLAKARELGADVRYGWELAGFEQDPEGVTAVVRSATSGAERTVRAACLVACDGAGSPVRERLGIRRAGPGIFGHRTSILFEADLDDLVRGRSIKICLIERVPGAGLLPRHGGRWQFTVPRDPAEGDGRFSEERSVELVRMAVGVADLPVRIRGVEPWEVAGLAAERIQEGRVFLVGDAAHVMPSTGGFGGNVCIQDAHNLAWKLAAVHTGVAGRRLLDTYQAERLPVGQRTMMEAVARTPMFHTARPEGEEPYQPHDAASVMFGYRYRSAAVVDDDGADDDGEVFTDPRVPAGRPGSRAAHLPVDRDGAAISTIDLFGGSFTLLLGPGGGAWRKAAVDVGARFGVGLGIFQMGSQGDLRDITGGFGSAYGVGDRGAVLVRPDGFVAWRSADAPADHVERLDAALRQVLCRDARPG</sequence>
<dbReference type="Pfam" id="PF01494">
    <property type="entry name" value="FAD_binding_3"/>
    <property type="match status" value="1"/>
</dbReference>
<reference evidence="6" key="1">
    <citation type="journal article" date="2019" name="Int. J. Syst. Evol. Microbiol.">
        <title>The Global Catalogue of Microorganisms (GCM) 10K type strain sequencing project: providing services to taxonomists for standard genome sequencing and annotation.</title>
        <authorList>
            <consortium name="The Broad Institute Genomics Platform"/>
            <consortium name="The Broad Institute Genome Sequencing Center for Infectious Disease"/>
            <person name="Wu L."/>
            <person name="Ma J."/>
        </authorList>
    </citation>
    <scope>NUCLEOTIDE SEQUENCE [LARGE SCALE GENOMIC DNA]</scope>
    <source>
        <strain evidence="6">JCM 9371</strain>
    </source>
</reference>
<dbReference type="Gene3D" id="3.50.50.60">
    <property type="entry name" value="FAD/NAD(P)-binding domain"/>
    <property type="match status" value="1"/>
</dbReference>
<evidence type="ECO:0000256" key="2">
    <source>
        <dbReference type="ARBA" id="ARBA00022630"/>
    </source>
</evidence>
<keyword evidence="6" id="KW-1185">Reference proteome</keyword>
<name>A0ABW2Y3S2_9ACTN</name>
<dbReference type="InterPro" id="IPR036188">
    <property type="entry name" value="FAD/NAD-bd_sf"/>
</dbReference>
<dbReference type="Gene3D" id="3.30.9.10">
    <property type="entry name" value="D-Amino Acid Oxidase, subunit A, domain 2"/>
    <property type="match status" value="1"/>
</dbReference>
<proteinExistence type="predicted"/>